<evidence type="ECO:0000256" key="2">
    <source>
        <dbReference type="SAM" id="Coils"/>
    </source>
</evidence>
<dbReference type="Proteomes" id="UP000053176">
    <property type="component" value="Unassembled WGS sequence"/>
</dbReference>
<evidence type="ECO:0000313" key="4">
    <source>
        <dbReference type="EMBL" id="KUM25319.1"/>
    </source>
</evidence>
<accession>A0A101KR84</accession>
<dbReference type="PANTHER" id="PTHR43156">
    <property type="entry name" value="STAGE II SPORULATION PROTEIN E-RELATED"/>
    <property type="match status" value="1"/>
</dbReference>
<dbReference type="Pfam" id="PF07228">
    <property type="entry name" value="SpoIIE"/>
    <property type="match status" value="1"/>
</dbReference>
<name>A0A101KR84_RHILI</name>
<sequence>MNEVSNRQTIRAASAEARSDFDLDRDHELAEARAEIARLSAEYDDLKLLYAALMEHGEAVEDQLAESNLALQKTQARLDAELADAGRYVLSLLPAPRTASPVTDWLLVPSTELGGDSFGYHAIDDDHMAFYLLDVCGHGVGAALLSAAVINVLRSSSLPNVDFRKPDGVLAALNEAFPMETQNDMFFTIWYGVHCRSTATLSYSTGGHPPAIHLRTAADGVVRTSQLITYGGMAIGAFPGVDYELKSFVVEPGDRLLILSDGTFEVNGADGGMLSVSDLAQYAAAHGDEPSQILEWVRSMNGTGPLPDDFSLLRIQF</sequence>
<evidence type="ECO:0000259" key="3">
    <source>
        <dbReference type="SMART" id="SM00331"/>
    </source>
</evidence>
<feature type="domain" description="PPM-type phosphatase" evidence="3">
    <location>
        <begin position="98"/>
        <end position="317"/>
    </location>
</feature>
<comment type="caution">
    <text evidence="4">The sequence shown here is derived from an EMBL/GenBank/DDBJ whole genome shotgun (WGS) entry which is preliminary data.</text>
</comment>
<dbReference type="InterPro" id="IPR036457">
    <property type="entry name" value="PPM-type-like_dom_sf"/>
</dbReference>
<gene>
    <name evidence="4" type="ORF">AU467_05125</name>
</gene>
<dbReference type="InterPro" id="IPR052016">
    <property type="entry name" value="Bact_Sigma-Reg"/>
</dbReference>
<proteinExistence type="predicted"/>
<dbReference type="InterPro" id="IPR001932">
    <property type="entry name" value="PPM-type_phosphatase-like_dom"/>
</dbReference>
<dbReference type="AlphaFoldDB" id="A0A101KR84"/>
<reference evidence="4 5" key="1">
    <citation type="submission" date="2015-12" db="EMBL/GenBank/DDBJ databases">
        <title>Draft genome sequence of Mesorhizobium sp. UFLA 01-765, a multitolerant efficient symbiont and plant-growth promoting strain isolated from Zn-mining soil using Leucaena leucocephala as a trap plant.</title>
        <authorList>
            <person name="Rangel W.M."/>
            <person name="Thijs S."/>
            <person name="Longatti S.M."/>
            <person name="Moreira F.M."/>
            <person name="Weyens N."/>
            <person name="Vangronsveld J."/>
            <person name="Van Hamme J.D."/>
            <person name="Bottos E.M."/>
            <person name="Rineau F."/>
        </authorList>
    </citation>
    <scope>NUCLEOTIDE SEQUENCE [LARGE SCALE GENOMIC DNA]</scope>
    <source>
        <strain evidence="4 5">UFLA 01-765</strain>
    </source>
</reference>
<dbReference type="EMBL" id="LPWA01000120">
    <property type="protein sequence ID" value="KUM25319.1"/>
    <property type="molecule type" value="Genomic_DNA"/>
</dbReference>
<keyword evidence="1" id="KW-0378">Hydrolase</keyword>
<feature type="coiled-coil region" evidence="2">
    <location>
        <begin position="29"/>
        <end position="56"/>
    </location>
</feature>
<organism evidence="4 5">
    <name type="scientific">Rhizobium loti</name>
    <name type="common">Mesorhizobium loti</name>
    <dbReference type="NCBI Taxonomy" id="381"/>
    <lineage>
        <taxon>Bacteria</taxon>
        <taxon>Pseudomonadati</taxon>
        <taxon>Pseudomonadota</taxon>
        <taxon>Alphaproteobacteria</taxon>
        <taxon>Hyphomicrobiales</taxon>
        <taxon>Phyllobacteriaceae</taxon>
        <taxon>Mesorhizobium</taxon>
    </lineage>
</organism>
<evidence type="ECO:0000313" key="5">
    <source>
        <dbReference type="Proteomes" id="UP000053176"/>
    </source>
</evidence>
<dbReference type="SUPFAM" id="SSF81606">
    <property type="entry name" value="PP2C-like"/>
    <property type="match status" value="1"/>
</dbReference>
<dbReference type="PANTHER" id="PTHR43156:SF2">
    <property type="entry name" value="STAGE II SPORULATION PROTEIN E"/>
    <property type="match status" value="1"/>
</dbReference>
<protein>
    <recommendedName>
        <fullName evidence="3">PPM-type phosphatase domain-containing protein</fullName>
    </recommendedName>
</protein>
<evidence type="ECO:0000256" key="1">
    <source>
        <dbReference type="ARBA" id="ARBA00022801"/>
    </source>
</evidence>
<dbReference type="GO" id="GO:0016791">
    <property type="term" value="F:phosphatase activity"/>
    <property type="evidence" value="ECO:0007669"/>
    <property type="project" value="TreeGrafter"/>
</dbReference>
<keyword evidence="2" id="KW-0175">Coiled coil</keyword>
<dbReference type="Gene3D" id="3.60.40.10">
    <property type="entry name" value="PPM-type phosphatase domain"/>
    <property type="match status" value="1"/>
</dbReference>
<dbReference type="SMART" id="SM00331">
    <property type="entry name" value="PP2C_SIG"/>
    <property type="match status" value="1"/>
</dbReference>